<dbReference type="EC" id="2.4.1.345" evidence="6"/>
<keyword evidence="7" id="KW-1185">Reference proteome</keyword>
<dbReference type="InterPro" id="IPR028098">
    <property type="entry name" value="Glyco_trans_4-like_N"/>
</dbReference>
<gene>
    <name evidence="6" type="primary">pimB1</name>
    <name evidence="6" type="ORF">CUROG_00365</name>
</gene>
<dbReference type="Pfam" id="PF00534">
    <property type="entry name" value="Glycos_transf_1"/>
    <property type="match status" value="1"/>
</dbReference>
<dbReference type="Proteomes" id="UP000326711">
    <property type="component" value="Chromosome"/>
</dbReference>
<evidence type="ECO:0000259" key="5">
    <source>
        <dbReference type="Pfam" id="PF13439"/>
    </source>
</evidence>
<keyword evidence="1 6" id="KW-0328">Glycosyltransferase</keyword>
<accession>A0A5J6Z803</accession>
<organism evidence="6 7">
    <name type="scientific">Corynebacterium urogenitale</name>
    <dbReference type="NCBI Taxonomy" id="2487892"/>
    <lineage>
        <taxon>Bacteria</taxon>
        <taxon>Bacillati</taxon>
        <taxon>Actinomycetota</taxon>
        <taxon>Actinomycetes</taxon>
        <taxon>Mycobacteriales</taxon>
        <taxon>Corynebacteriaceae</taxon>
        <taxon>Corynebacterium</taxon>
    </lineage>
</organism>
<feature type="compositionally biased region" description="Basic and acidic residues" evidence="3">
    <location>
        <begin position="430"/>
        <end position="439"/>
    </location>
</feature>
<evidence type="ECO:0000313" key="6">
    <source>
        <dbReference type="EMBL" id="QFQ01479.1"/>
    </source>
</evidence>
<dbReference type="InterPro" id="IPR001296">
    <property type="entry name" value="Glyco_trans_1"/>
</dbReference>
<dbReference type="KEGG" id="cuo:CUROG_00365"/>
<feature type="domain" description="Glycosyltransferase subfamily 4-like N-terminal" evidence="5">
    <location>
        <begin position="98"/>
        <end position="203"/>
    </location>
</feature>
<dbReference type="GO" id="GO:1901137">
    <property type="term" value="P:carbohydrate derivative biosynthetic process"/>
    <property type="evidence" value="ECO:0007669"/>
    <property type="project" value="UniProtKB-ARBA"/>
</dbReference>
<dbReference type="AlphaFoldDB" id="A0A5J6Z803"/>
<dbReference type="PANTHER" id="PTHR45947:SF14">
    <property type="entry name" value="SLL1723 PROTEIN"/>
    <property type="match status" value="1"/>
</dbReference>
<feature type="region of interest" description="Disordered" evidence="3">
    <location>
        <begin position="417"/>
        <end position="439"/>
    </location>
</feature>
<dbReference type="Pfam" id="PF13439">
    <property type="entry name" value="Glyco_transf_4"/>
    <property type="match status" value="1"/>
</dbReference>
<dbReference type="RefSeq" id="WP_151901982.1">
    <property type="nucleotide sequence ID" value="NZ_CP045032.1"/>
</dbReference>
<protein>
    <submittedName>
        <fullName evidence="6">GDP-mannose-dependent alpha-(1-6)-phosphatidylinositol monomannoside mannosyltransferase</fullName>
        <ecNumber evidence="6">2.4.1.345</ecNumber>
    </submittedName>
</protein>
<evidence type="ECO:0000256" key="3">
    <source>
        <dbReference type="SAM" id="MobiDB-lite"/>
    </source>
</evidence>
<reference evidence="7" key="1">
    <citation type="submission" date="2019-10" db="EMBL/GenBank/DDBJ databases">
        <title>Complete genome sequence of Corynebacterium urogenitalis DSM 108747, isolated from the genital tract of a cow.</title>
        <authorList>
            <person name="Ruckert C."/>
            <person name="Ballas P."/>
            <person name="Wagener K."/>
            <person name="Drillich M."/>
            <person name="Kaempfer P."/>
            <person name="Busse H.-J."/>
            <person name="Ehling-Schulz M."/>
        </authorList>
    </citation>
    <scope>NUCLEOTIDE SEQUENCE [LARGE SCALE GENOMIC DNA]</scope>
    <source>
        <strain evidence="7">LMM 1652</strain>
    </source>
</reference>
<keyword evidence="2 6" id="KW-0808">Transferase</keyword>
<dbReference type="SUPFAM" id="SSF53756">
    <property type="entry name" value="UDP-Glycosyltransferase/glycogen phosphorylase"/>
    <property type="match status" value="1"/>
</dbReference>
<dbReference type="GO" id="GO:1903509">
    <property type="term" value="P:liposaccharide metabolic process"/>
    <property type="evidence" value="ECO:0007669"/>
    <property type="project" value="UniProtKB-ARBA"/>
</dbReference>
<sequence length="439" mass="47984">MNRIGYILKVYPRFSETFVVTEILGREAIGDDISIFALRPTTDTRFHPELARVKAPVEWIARPDKPSAFWQQMHPSLSHSTIAQNFLRILPELSTLEASDVAQGIALAERLLERNITHIHAHFASLAGRMAWVASQLTGIGYTVTTHAKDIFHESVDRTWLRRICGDADRVIAISRFNQRYLEEVLEDTGASVVLRYNALELERFTFSPSVTPNTRLEIAAVGRLVPKKGFGNLLDAARILKDQGHDFRIRLAGSGELEAQLKQQIIDLELTAEVELLGPLTQAEVTQLNREADVFVAPCVPSADGNIDGLPTVVLEAMAVGTPVIATAVTGLPEVIRDDETGVLLEPNDVEGLAAALAAFSRGETETSQLTHGARALIEEFFDNREQAKALSVWQGGAAAEVDAAERNAAAERVVAAHNAKTNPTPANKDSKNHSEVA</sequence>
<name>A0A5J6Z803_9CORY</name>
<proteinExistence type="predicted"/>
<dbReference type="GO" id="GO:0043750">
    <property type="term" value="F:phosphatidylinositol alpha-mannosyltransferase activity"/>
    <property type="evidence" value="ECO:0007669"/>
    <property type="project" value="UniProtKB-EC"/>
</dbReference>
<evidence type="ECO:0000259" key="4">
    <source>
        <dbReference type="Pfam" id="PF00534"/>
    </source>
</evidence>
<evidence type="ECO:0000313" key="7">
    <source>
        <dbReference type="Proteomes" id="UP000326711"/>
    </source>
</evidence>
<dbReference type="OrthoDB" id="506201at2"/>
<dbReference type="Gene3D" id="3.40.50.2000">
    <property type="entry name" value="Glycogen Phosphorylase B"/>
    <property type="match status" value="2"/>
</dbReference>
<feature type="domain" description="Glycosyl transferase family 1" evidence="4">
    <location>
        <begin position="210"/>
        <end position="372"/>
    </location>
</feature>
<evidence type="ECO:0000256" key="1">
    <source>
        <dbReference type="ARBA" id="ARBA00022676"/>
    </source>
</evidence>
<dbReference type="PANTHER" id="PTHR45947">
    <property type="entry name" value="SULFOQUINOVOSYL TRANSFERASE SQD2"/>
    <property type="match status" value="1"/>
</dbReference>
<evidence type="ECO:0000256" key="2">
    <source>
        <dbReference type="ARBA" id="ARBA00022679"/>
    </source>
</evidence>
<dbReference type="InterPro" id="IPR050194">
    <property type="entry name" value="Glycosyltransferase_grp1"/>
</dbReference>
<dbReference type="EMBL" id="CP045032">
    <property type="protein sequence ID" value="QFQ01479.1"/>
    <property type="molecule type" value="Genomic_DNA"/>
</dbReference>